<dbReference type="PROSITE" id="PS52006">
    <property type="entry name" value="GH64"/>
    <property type="match status" value="1"/>
</dbReference>
<dbReference type="PANTHER" id="PTHR38165:SF1">
    <property type="entry name" value="GLUCANASE B"/>
    <property type="match status" value="1"/>
</dbReference>
<dbReference type="AlphaFoldDB" id="A0AA43TSU0"/>
<evidence type="ECO:0000313" key="2">
    <source>
        <dbReference type="EMBL" id="MDI1486963.1"/>
    </source>
</evidence>
<dbReference type="InterPro" id="IPR037176">
    <property type="entry name" value="Osmotin/thaumatin-like_sf"/>
</dbReference>
<gene>
    <name evidence="2" type="ORF">OHK93_006225</name>
</gene>
<dbReference type="InterPro" id="IPR037398">
    <property type="entry name" value="Glyco_hydro_64_fam"/>
</dbReference>
<protein>
    <recommendedName>
        <fullName evidence="1">GH64 domain-containing protein</fullName>
    </recommendedName>
</protein>
<organism evidence="2 3">
    <name type="scientific">Ramalina farinacea</name>
    <dbReference type="NCBI Taxonomy" id="258253"/>
    <lineage>
        <taxon>Eukaryota</taxon>
        <taxon>Fungi</taxon>
        <taxon>Dikarya</taxon>
        <taxon>Ascomycota</taxon>
        <taxon>Pezizomycotina</taxon>
        <taxon>Lecanoromycetes</taxon>
        <taxon>OSLEUM clade</taxon>
        <taxon>Lecanoromycetidae</taxon>
        <taxon>Lecanorales</taxon>
        <taxon>Lecanorineae</taxon>
        <taxon>Ramalinaceae</taxon>
        <taxon>Ramalina</taxon>
    </lineage>
</organism>
<accession>A0AA43TSU0</accession>
<dbReference type="PANTHER" id="PTHR38165">
    <property type="match status" value="1"/>
</dbReference>
<keyword evidence="3" id="KW-1185">Reference proteome</keyword>
<evidence type="ECO:0000259" key="1">
    <source>
        <dbReference type="PROSITE" id="PS52006"/>
    </source>
</evidence>
<proteinExistence type="predicted"/>
<feature type="domain" description="GH64" evidence="1">
    <location>
        <begin position="1"/>
        <end position="317"/>
    </location>
</feature>
<dbReference type="EMBL" id="JAPUFD010000004">
    <property type="protein sequence ID" value="MDI1486963.1"/>
    <property type="molecule type" value="Genomic_DNA"/>
</dbReference>
<dbReference type="InterPro" id="IPR032477">
    <property type="entry name" value="Glyco_hydro_64"/>
</dbReference>
<sequence length="324" mass="34139">MASLPIALTKKTSSSKIYAFITGTAIDNNNALFLLQADAIIPYYPSSPSSTGTSLAFYCAIPLGALDNTVTASIPHLAGGRIYSELFANISYVDFVSLPVALNLPNTSGAQQAVTGMPANGPSTVISGLQAQQASDNAGWSSLVVTDSSGAILRALSPNNGIALNNSLFQDYWTSYLQAVFAQYSGSTTLSIDTQAQWGVVAGSVDSRQPQLRHRWQRRSGPFAASSSIEKGALIARLAAVFNRSVLLTEDVTPNVDASAYYQDSVTNHYARIVHGANTDGRGYAFSFDDFMPTGGEDQSGAVQDGAPQLLTVTVGGKMTMQGK</sequence>
<dbReference type="Pfam" id="PF16483">
    <property type="entry name" value="Glyco_hydro_64"/>
    <property type="match status" value="2"/>
</dbReference>
<reference evidence="2" key="1">
    <citation type="journal article" date="2023" name="Genome Biol. Evol.">
        <title>First Whole Genome Sequence and Flow Cytometry Genome Size Data for the Lichen-Forming Fungus Ramalina farinacea (Ascomycota).</title>
        <authorList>
            <person name="Llewellyn T."/>
            <person name="Mian S."/>
            <person name="Hill R."/>
            <person name="Leitch I.J."/>
            <person name="Gaya E."/>
        </authorList>
    </citation>
    <scope>NUCLEOTIDE SEQUENCE</scope>
    <source>
        <strain evidence="2">LIQ254RAFAR</strain>
    </source>
</reference>
<comment type="caution">
    <text evidence="2">The sequence shown here is derived from an EMBL/GenBank/DDBJ whole genome shotgun (WGS) entry which is preliminary data.</text>
</comment>
<evidence type="ECO:0000313" key="3">
    <source>
        <dbReference type="Proteomes" id="UP001161017"/>
    </source>
</evidence>
<name>A0AA43TSU0_9LECA</name>
<dbReference type="Proteomes" id="UP001161017">
    <property type="component" value="Unassembled WGS sequence"/>
</dbReference>
<dbReference type="Gene3D" id="2.60.110.10">
    <property type="entry name" value="Thaumatin"/>
    <property type="match status" value="3"/>
</dbReference>